<dbReference type="Pfam" id="PF01565">
    <property type="entry name" value="FAD_binding_4"/>
    <property type="match status" value="1"/>
</dbReference>
<evidence type="ECO:0000313" key="9">
    <source>
        <dbReference type="EMBL" id="KUO97331.1"/>
    </source>
</evidence>
<dbReference type="InterPro" id="IPR006094">
    <property type="entry name" value="Oxid_FAD_bind_N"/>
</dbReference>
<sequence>MELQSALSELLPDPEQVSVGETIRDHHGQDLSYVRKGLPDVVVFARSKEDVSRVLAFADSHRLPVTPCGVRTSLEGHVIPVEGGVSLDLTQMNQILEIRPRDFLVRVQPGVTRMQLNKALKPYGLQFPLDPGADATLGGMAATNASGTTAVRYGVMRSQVLDLEVVLANGEIIRTGGLSLKSSAGYHLTGLFVGSEGTLCVITELTLRVYAIPETTVAVRAVFPHLSAAGDAAFDMMNSGIVIGRIELVDEFTMDAVNRAKGTSYDLRPTLFLEFHGSDAAVQADLAIAREVCNDSGCVDFIFETETEARNQLWDARHDAALAVIQTAPQKKMKVTDVCVPLSELSQAIRAARAIIDAHGIYGAILGHVGDGNYHVIFMVNPEDAKEMRVAEEVNRQIVRYALERGGTCTGEHGVGLGKIAYLAEEHADTLPYMKALKKLFDPNGILNPGKLFKRF</sequence>
<dbReference type="Pfam" id="PF02913">
    <property type="entry name" value="FAD-oxidase_C"/>
    <property type="match status" value="1"/>
</dbReference>
<accession>A0A101XTT9</accession>
<dbReference type="InterPro" id="IPR016166">
    <property type="entry name" value="FAD-bd_PCMH"/>
</dbReference>
<keyword evidence="5" id="KW-0809">Transit peptide</keyword>
<feature type="domain" description="FAD-binding PCMH-type" evidence="8">
    <location>
        <begin position="35"/>
        <end position="212"/>
    </location>
</feature>
<name>A0A101XTT9_9BACL</name>
<comment type="similarity">
    <text evidence="2">Belongs to the FAD-binding oxidoreductase/transferase type 4 family.</text>
</comment>
<evidence type="ECO:0000256" key="4">
    <source>
        <dbReference type="ARBA" id="ARBA00022827"/>
    </source>
</evidence>
<evidence type="ECO:0000256" key="3">
    <source>
        <dbReference type="ARBA" id="ARBA00022630"/>
    </source>
</evidence>
<dbReference type="GO" id="GO:0004458">
    <property type="term" value="F:D-lactate dehydrogenase (cytochrome) activity"/>
    <property type="evidence" value="ECO:0007669"/>
    <property type="project" value="UniProtKB-EC"/>
</dbReference>
<dbReference type="Proteomes" id="UP000053557">
    <property type="component" value="Unassembled WGS sequence"/>
</dbReference>
<dbReference type="Gene3D" id="1.10.45.10">
    <property type="entry name" value="Vanillyl-alcohol Oxidase, Chain A, domain 4"/>
    <property type="match status" value="1"/>
</dbReference>
<comment type="caution">
    <text evidence="9">The sequence shown here is derived from an EMBL/GenBank/DDBJ whole genome shotgun (WGS) entry which is preliminary data.</text>
</comment>
<dbReference type="InterPro" id="IPR016164">
    <property type="entry name" value="FAD-linked_Oxase-like_C"/>
</dbReference>
<dbReference type="GO" id="GO:1903457">
    <property type="term" value="P:lactate catabolic process"/>
    <property type="evidence" value="ECO:0007669"/>
    <property type="project" value="TreeGrafter"/>
</dbReference>
<proteinExistence type="inferred from homology"/>
<dbReference type="OrthoDB" id="9767256at2"/>
<dbReference type="SUPFAM" id="SSF56176">
    <property type="entry name" value="FAD-binding/transporter-associated domain-like"/>
    <property type="match status" value="1"/>
</dbReference>
<evidence type="ECO:0000256" key="6">
    <source>
        <dbReference type="ARBA" id="ARBA00023002"/>
    </source>
</evidence>
<dbReference type="Gene3D" id="3.30.70.2740">
    <property type="match status" value="1"/>
</dbReference>
<dbReference type="InterPro" id="IPR036318">
    <property type="entry name" value="FAD-bd_PCMH-like_sf"/>
</dbReference>
<dbReference type="FunFam" id="1.10.45.10:FF:000001">
    <property type="entry name" value="D-lactate dehydrogenase mitochondrial"/>
    <property type="match status" value="1"/>
</dbReference>
<dbReference type="AlphaFoldDB" id="A0A101XTT9"/>
<reference evidence="9 10" key="1">
    <citation type="submission" date="2015-12" db="EMBL/GenBank/DDBJ databases">
        <title>Draft genome sequence of Acidibacillus ferrooxidans ITV001, isolated from a chalcopyrite acid mine drainage site in Brazil.</title>
        <authorList>
            <person name="Dall'Agnol H."/>
            <person name="Nancucheo I."/>
            <person name="Johnson B."/>
            <person name="Oliveira R."/>
            <person name="Leite L."/>
            <person name="Pylro V."/>
            <person name="Nunes G.L."/>
            <person name="Tzotzos G."/>
            <person name="Fernandes G.R."/>
            <person name="Dutra J."/>
            <person name="Orellana S.C."/>
            <person name="Oliveira G."/>
        </authorList>
    </citation>
    <scope>NUCLEOTIDE SEQUENCE [LARGE SCALE GENOMIC DNA]</scope>
    <source>
        <strain evidence="10">ITV01</strain>
    </source>
</reference>
<dbReference type="PANTHER" id="PTHR11748:SF111">
    <property type="entry name" value="D-LACTATE DEHYDROGENASE, MITOCHONDRIAL-RELATED"/>
    <property type="match status" value="1"/>
</dbReference>
<keyword evidence="6" id="KW-0560">Oxidoreductase</keyword>
<dbReference type="InterPro" id="IPR016171">
    <property type="entry name" value="Vanillyl_alc_oxidase_C-sub2"/>
</dbReference>
<dbReference type="FunFam" id="3.30.70.2740:FF:000001">
    <property type="entry name" value="D-lactate dehydrogenase mitochondrial"/>
    <property type="match status" value="1"/>
</dbReference>
<evidence type="ECO:0000259" key="8">
    <source>
        <dbReference type="PROSITE" id="PS51387"/>
    </source>
</evidence>
<evidence type="ECO:0000256" key="5">
    <source>
        <dbReference type="ARBA" id="ARBA00022946"/>
    </source>
</evidence>
<organism evidence="9 10">
    <name type="scientific">Ferroacidibacillus organovorans</name>
    <dbReference type="NCBI Taxonomy" id="1765683"/>
    <lineage>
        <taxon>Bacteria</taxon>
        <taxon>Bacillati</taxon>
        <taxon>Bacillota</taxon>
        <taxon>Bacilli</taxon>
        <taxon>Bacillales</taxon>
        <taxon>Alicyclobacillaceae</taxon>
        <taxon>Ferroacidibacillus</taxon>
    </lineage>
</organism>
<keyword evidence="10" id="KW-1185">Reference proteome</keyword>
<dbReference type="GO" id="GO:0008720">
    <property type="term" value="F:D-lactate dehydrogenase (NAD+) activity"/>
    <property type="evidence" value="ECO:0007669"/>
    <property type="project" value="TreeGrafter"/>
</dbReference>
<comment type="cofactor">
    <cofactor evidence="1">
        <name>FAD</name>
        <dbReference type="ChEBI" id="CHEBI:57692"/>
    </cofactor>
</comment>
<dbReference type="PANTHER" id="PTHR11748">
    <property type="entry name" value="D-LACTATE DEHYDROGENASE"/>
    <property type="match status" value="1"/>
</dbReference>
<dbReference type="RefSeq" id="WP_067711130.1">
    <property type="nucleotide sequence ID" value="NZ_LPVJ01000002.1"/>
</dbReference>
<protein>
    <recommendedName>
        <fullName evidence="7">D-lactate dehydrogenase (cytochrome)</fullName>
        <ecNumber evidence="7">1.1.2.4</ecNumber>
    </recommendedName>
</protein>
<dbReference type="GO" id="GO:0071949">
    <property type="term" value="F:FAD binding"/>
    <property type="evidence" value="ECO:0007669"/>
    <property type="project" value="InterPro"/>
</dbReference>
<dbReference type="FunFam" id="3.30.465.10:FF:000016">
    <property type="entry name" value="probable D-lactate dehydrogenase, mitochondrial"/>
    <property type="match status" value="1"/>
</dbReference>
<dbReference type="PROSITE" id="PS51387">
    <property type="entry name" value="FAD_PCMH"/>
    <property type="match status" value="1"/>
</dbReference>
<dbReference type="EC" id="1.1.2.4" evidence="7"/>
<evidence type="ECO:0000256" key="2">
    <source>
        <dbReference type="ARBA" id="ARBA00008000"/>
    </source>
</evidence>
<dbReference type="EMBL" id="LPVJ01000002">
    <property type="protein sequence ID" value="KUO97331.1"/>
    <property type="molecule type" value="Genomic_DNA"/>
</dbReference>
<dbReference type="Gene3D" id="3.30.465.10">
    <property type="match status" value="1"/>
</dbReference>
<evidence type="ECO:0000256" key="1">
    <source>
        <dbReference type="ARBA" id="ARBA00001974"/>
    </source>
</evidence>
<dbReference type="SUPFAM" id="SSF55103">
    <property type="entry name" value="FAD-linked oxidases, C-terminal domain"/>
    <property type="match status" value="1"/>
</dbReference>
<keyword evidence="4" id="KW-0274">FAD</keyword>
<keyword evidence="3" id="KW-0285">Flavoprotein</keyword>
<dbReference type="InterPro" id="IPR004113">
    <property type="entry name" value="FAD-bd_oxidored_4_C"/>
</dbReference>
<gene>
    <name evidence="9" type="ORF">ATW55_04610</name>
</gene>
<dbReference type="InterPro" id="IPR016169">
    <property type="entry name" value="FAD-bd_PCMH_sub2"/>
</dbReference>
<evidence type="ECO:0000256" key="7">
    <source>
        <dbReference type="ARBA" id="ARBA00038897"/>
    </source>
</evidence>
<evidence type="ECO:0000313" key="10">
    <source>
        <dbReference type="Proteomes" id="UP000053557"/>
    </source>
</evidence>